<dbReference type="RefSeq" id="WP_161696495.1">
    <property type="nucleotide sequence ID" value="NZ_JAAAHS010000062.1"/>
</dbReference>
<evidence type="ECO:0000313" key="2">
    <source>
        <dbReference type="Proteomes" id="UP000598297"/>
    </source>
</evidence>
<accession>A0A964UNP9</accession>
<proteinExistence type="predicted"/>
<protein>
    <submittedName>
        <fullName evidence="1">Uncharacterized protein</fullName>
    </submittedName>
</protein>
<evidence type="ECO:0000313" key="1">
    <source>
        <dbReference type="EMBL" id="NBE51987.1"/>
    </source>
</evidence>
<reference evidence="1" key="1">
    <citation type="submission" date="2020-01" db="EMBL/GenBank/DDBJ databases">
        <title>Whole-genome analyses of novel actinobacteria.</title>
        <authorList>
            <person name="Sahin N."/>
        </authorList>
    </citation>
    <scope>NUCLEOTIDE SEQUENCE</scope>
    <source>
        <strain evidence="1">YC537</strain>
    </source>
</reference>
<gene>
    <name evidence="1" type="ORF">GUY60_11235</name>
</gene>
<organism evidence="1 2">
    <name type="scientific">Streptomyces boluensis</name>
    <dbReference type="NCBI Taxonomy" id="1775135"/>
    <lineage>
        <taxon>Bacteria</taxon>
        <taxon>Bacillati</taxon>
        <taxon>Actinomycetota</taxon>
        <taxon>Actinomycetes</taxon>
        <taxon>Kitasatosporales</taxon>
        <taxon>Streptomycetaceae</taxon>
        <taxon>Streptomyces</taxon>
    </lineage>
</organism>
<sequence>MSGNVIGGRCTFRSGEPYVDGGSIWAWADSTCRKAVVRHSLTVILERKEGTSWVQKNRVSNHLAPALGKTKEVKAPTLCVPGEYRAKVEISVETVKDPGGPDSGSMDSSIVDVYKEHCA</sequence>
<comment type="caution">
    <text evidence="1">The sequence shown here is derived from an EMBL/GenBank/DDBJ whole genome shotgun (WGS) entry which is preliminary data.</text>
</comment>
<dbReference type="AlphaFoldDB" id="A0A964UNP9"/>
<keyword evidence="2" id="KW-1185">Reference proteome</keyword>
<dbReference type="EMBL" id="JAAAHS010000062">
    <property type="protein sequence ID" value="NBE51987.1"/>
    <property type="molecule type" value="Genomic_DNA"/>
</dbReference>
<name>A0A964UNP9_9ACTN</name>
<dbReference type="Proteomes" id="UP000598297">
    <property type="component" value="Unassembled WGS sequence"/>
</dbReference>
<dbReference type="OrthoDB" id="9947628at2"/>